<proteinExistence type="predicted"/>
<name>A0ABS9JET3_9ACTN</name>
<dbReference type="EMBL" id="JAKKZF010000036">
    <property type="protein sequence ID" value="MCG0064053.1"/>
    <property type="molecule type" value="Genomic_DNA"/>
</dbReference>
<evidence type="ECO:0000313" key="3">
    <source>
        <dbReference type="Proteomes" id="UP001299012"/>
    </source>
</evidence>
<keyword evidence="3" id="KW-1185">Reference proteome</keyword>
<evidence type="ECO:0000313" key="2">
    <source>
        <dbReference type="EMBL" id="MCG0064053.1"/>
    </source>
</evidence>
<dbReference type="RefSeq" id="WP_086697735.1">
    <property type="nucleotide sequence ID" value="NZ_JAKKZF010000036.1"/>
</dbReference>
<organism evidence="2 3">
    <name type="scientific">Streptomyces tricolor</name>
    <dbReference type="NCBI Taxonomy" id="68277"/>
    <lineage>
        <taxon>Bacteria</taxon>
        <taxon>Bacillati</taxon>
        <taxon>Actinomycetota</taxon>
        <taxon>Actinomycetes</taxon>
        <taxon>Kitasatosporales</taxon>
        <taxon>Streptomycetaceae</taxon>
        <taxon>Streptomyces</taxon>
        <taxon>Streptomyces violaceoruber group</taxon>
    </lineage>
</organism>
<dbReference type="InterPro" id="IPR009061">
    <property type="entry name" value="DNA-bd_dom_put_sf"/>
</dbReference>
<evidence type="ECO:0000259" key="1">
    <source>
        <dbReference type="Pfam" id="PF12728"/>
    </source>
</evidence>
<dbReference type="SUPFAM" id="SSF46955">
    <property type="entry name" value="Putative DNA-binding domain"/>
    <property type="match status" value="1"/>
</dbReference>
<accession>A0ABS9JET3</accession>
<dbReference type="Gene3D" id="1.10.10.10">
    <property type="entry name" value="Winged helix-like DNA-binding domain superfamily/Winged helix DNA-binding domain"/>
    <property type="match status" value="1"/>
</dbReference>
<gene>
    <name evidence="2" type="ORF">L0F81_12290</name>
</gene>
<dbReference type="Pfam" id="PF12728">
    <property type="entry name" value="HTH_17"/>
    <property type="match status" value="1"/>
</dbReference>
<dbReference type="InterPro" id="IPR041657">
    <property type="entry name" value="HTH_17"/>
</dbReference>
<feature type="domain" description="Helix-turn-helix" evidence="1">
    <location>
        <begin position="16"/>
        <end position="63"/>
    </location>
</feature>
<dbReference type="InterPro" id="IPR036388">
    <property type="entry name" value="WH-like_DNA-bd_sf"/>
</dbReference>
<comment type="caution">
    <text evidence="2">The sequence shown here is derived from an EMBL/GenBank/DDBJ whole genome shotgun (WGS) entry which is preliminary data.</text>
</comment>
<dbReference type="Proteomes" id="UP001299012">
    <property type="component" value="Unassembled WGS sequence"/>
</dbReference>
<protein>
    <submittedName>
        <fullName evidence="2">Helix-turn-helix domain-containing protein</fullName>
    </submittedName>
</protein>
<sequence>MPTKQTKAAPKGWLWSEDAADYLGVCVTTLYRWRRDGYGPQGTLHGRRRYRYKIADLDAWMNSDSESADLALAAA</sequence>
<reference evidence="2 3" key="1">
    <citation type="submission" date="2022-01" db="EMBL/GenBank/DDBJ databases">
        <title>Draft Genome Sequences of Seven Type Strains of the Genus Streptomyces.</title>
        <authorList>
            <person name="Aziz S."/>
            <person name="Coretto E."/>
            <person name="Chronakova A."/>
            <person name="Sproer C."/>
            <person name="Huber K."/>
            <person name="Nouioui I."/>
            <person name="Gross H."/>
        </authorList>
    </citation>
    <scope>NUCLEOTIDE SEQUENCE [LARGE SCALE GENOMIC DNA]</scope>
    <source>
        <strain evidence="2 3">DSM 41685</strain>
    </source>
</reference>